<sequence>MLAPTLTQLKEKLSAAAGPDGHVGAAALGEALQIPQEQAALALGTLAAVLPAEDPTLGDGAGDAASADIRDVLLFLYIQSYKRLVLQSTHKDSPAVADVCPSTSAFDGYLSALSPIQTAHLQAHLPGGHAGVDPRPAHGEARCRGPRQVPGRCAGAADPGGAGGARARHARGLAPSCGPRARGRRWGGRGRGPSTSVFNGIQLSSSKGGREGD</sequence>
<keyword evidence="3" id="KW-1185">Reference proteome</keyword>
<organism evidence="2 3">
    <name type="scientific">Panicum miliaceum</name>
    <name type="common">Proso millet</name>
    <name type="synonym">Broomcorn millet</name>
    <dbReference type="NCBI Taxonomy" id="4540"/>
    <lineage>
        <taxon>Eukaryota</taxon>
        <taxon>Viridiplantae</taxon>
        <taxon>Streptophyta</taxon>
        <taxon>Embryophyta</taxon>
        <taxon>Tracheophyta</taxon>
        <taxon>Spermatophyta</taxon>
        <taxon>Magnoliopsida</taxon>
        <taxon>Liliopsida</taxon>
        <taxon>Poales</taxon>
        <taxon>Poaceae</taxon>
        <taxon>PACMAD clade</taxon>
        <taxon>Panicoideae</taxon>
        <taxon>Panicodae</taxon>
        <taxon>Paniceae</taxon>
        <taxon>Panicinae</taxon>
        <taxon>Panicum</taxon>
        <taxon>Panicum sect. Panicum</taxon>
    </lineage>
</organism>
<feature type="compositionally biased region" description="Polar residues" evidence="1">
    <location>
        <begin position="193"/>
        <end position="207"/>
    </location>
</feature>
<gene>
    <name evidence="2" type="ORF">C2845_PM11G04690</name>
</gene>
<dbReference type="Proteomes" id="UP000275267">
    <property type="component" value="Unassembled WGS sequence"/>
</dbReference>
<dbReference type="EMBL" id="PQIB02000007">
    <property type="protein sequence ID" value="RLN07123.1"/>
    <property type="molecule type" value="Genomic_DNA"/>
</dbReference>
<comment type="caution">
    <text evidence="2">The sequence shown here is derived from an EMBL/GenBank/DDBJ whole genome shotgun (WGS) entry which is preliminary data.</text>
</comment>
<dbReference type="PANTHER" id="PTHR16052:SF0">
    <property type="entry name" value="TBCC DOMAIN-CONTAINING PROTEIN 1"/>
    <property type="match status" value="1"/>
</dbReference>
<feature type="region of interest" description="Disordered" evidence="1">
    <location>
        <begin position="155"/>
        <end position="213"/>
    </location>
</feature>
<protein>
    <submittedName>
        <fullName evidence="2">Uncharacterized protein</fullName>
    </submittedName>
</protein>
<accession>A0A3L6RPP7</accession>
<dbReference type="STRING" id="4540.A0A3L6RPP7"/>
<reference evidence="3" key="1">
    <citation type="journal article" date="2019" name="Nat. Commun.">
        <title>The genome of broomcorn millet.</title>
        <authorList>
            <person name="Zou C."/>
            <person name="Miki D."/>
            <person name="Li D."/>
            <person name="Tang Q."/>
            <person name="Xiao L."/>
            <person name="Rajput S."/>
            <person name="Deng P."/>
            <person name="Jia W."/>
            <person name="Huang R."/>
            <person name="Zhang M."/>
            <person name="Sun Y."/>
            <person name="Hu J."/>
            <person name="Fu X."/>
            <person name="Schnable P.S."/>
            <person name="Li F."/>
            <person name="Zhang H."/>
            <person name="Feng B."/>
            <person name="Zhu X."/>
            <person name="Liu R."/>
            <person name="Schnable J.C."/>
            <person name="Zhu J.-K."/>
            <person name="Zhang H."/>
        </authorList>
    </citation>
    <scope>NUCLEOTIDE SEQUENCE [LARGE SCALE GENOMIC DNA]</scope>
</reference>
<dbReference type="PANTHER" id="PTHR16052">
    <property type="entry name" value="TBCC DOMAIN-CONTAINING PROTEIN 1"/>
    <property type="match status" value="1"/>
</dbReference>
<dbReference type="AlphaFoldDB" id="A0A3L6RPP7"/>
<proteinExistence type="predicted"/>
<dbReference type="OrthoDB" id="427777at2759"/>
<dbReference type="InterPro" id="IPR039589">
    <property type="entry name" value="TBCC1"/>
</dbReference>
<evidence type="ECO:0000313" key="2">
    <source>
        <dbReference type="EMBL" id="RLN07123.1"/>
    </source>
</evidence>
<name>A0A3L6RPP7_PANMI</name>
<evidence type="ECO:0000256" key="1">
    <source>
        <dbReference type="SAM" id="MobiDB-lite"/>
    </source>
</evidence>
<evidence type="ECO:0000313" key="3">
    <source>
        <dbReference type="Proteomes" id="UP000275267"/>
    </source>
</evidence>